<dbReference type="OrthoDB" id="7220105at2"/>
<evidence type="ECO:0008006" key="3">
    <source>
        <dbReference type="Google" id="ProtNLM"/>
    </source>
</evidence>
<sequence length="792" mass="86675">MPQEPAEAQIDAVARSPFFDARGYCAAIGRQLATRTQAARHYLASGVRAGIAPHPFFHLPWYRSQHPELGAGDPLAHYLRGHPARRSPHPLFDPAWYLEAYPDVARSGMDPALHYWHHGARDGRDPGPSFATADYLAAHPGIDLAAIHPLEHHRRQRAMDRFRPLGRITVLRHPLRVPSGATFPTRLRLDNDGLAGWTLEGDGPARLGHRWLRLADRGPVADGRTPPPVALAPGGRFWMDGWMAAPPEPGHYLVQLCLLPADSPWPAIAAAGDVAWLKVEVRAGLPLTAIQRWHRGTAIPAEVLEEEARLQSDRAEDGHLPLARRMAETDAARRQAARRPFSAGTRPVIRWIKGDGQDDVVTQAAIALATRLFGDRVDYCLCTNGISGARARAILAHAEQPVELWPVAAADNPWLAGRLGAAGCYPDRYGYWWKWFPERVRPDAPEWILDGDMVITGAPDWFEAWCEGRDRLRVTQDDRCIPARAYGVYKDQVDRALLLYSGLISLPPGQGFRAGFEAALDRPPLPAGHDGRRDVEEQGVAAVAFQQAGALAIPLNVFPFGRRAQDGLDFGLAGDQGRAWGYHFSYAFHGHNPHFGRMVAAGMLPDCTREPPVPARFRWLANRGQWGDPGQSPSAVSTARILDAARPFAGQPVLEIGTSRGHLTAMLAALGCMVTSVDIARRGAADNLDGMGVELVVDDGRHFLEASGRRFALVLIDLHGNGPEVWQTLWPAAVAAVLPGGRLVVNNTNLSEVPVWHAETGLRDVMPAAMDGWTVEHFARPLPGLAIWSRAG</sequence>
<keyword evidence="2" id="KW-1185">Reference proteome</keyword>
<protein>
    <recommendedName>
        <fullName evidence="3">Methyltransferase family protein</fullName>
    </recommendedName>
</protein>
<gene>
    <name evidence="1" type="ORF">EDC65_1748</name>
</gene>
<evidence type="ECO:0000313" key="2">
    <source>
        <dbReference type="Proteomes" id="UP000278222"/>
    </source>
</evidence>
<dbReference type="SUPFAM" id="SSF53335">
    <property type="entry name" value="S-adenosyl-L-methionine-dependent methyltransferases"/>
    <property type="match status" value="1"/>
</dbReference>
<dbReference type="Proteomes" id="UP000278222">
    <property type="component" value="Unassembled WGS sequence"/>
</dbReference>
<dbReference type="AlphaFoldDB" id="A0A3N1LXN6"/>
<name>A0A3N1LXN6_9PROT</name>
<dbReference type="RefSeq" id="WP_123689286.1">
    <property type="nucleotide sequence ID" value="NZ_AP019700.1"/>
</dbReference>
<comment type="caution">
    <text evidence="1">The sequence shown here is derived from an EMBL/GenBank/DDBJ whole genome shotgun (WGS) entry which is preliminary data.</text>
</comment>
<reference evidence="1 2" key="1">
    <citation type="submission" date="2018-11" db="EMBL/GenBank/DDBJ databases">
        <title>Genomic Encyclopedia of Type Strains, Phase IV (KMG-IV): sequencing the most valuable type-strain genomes for metagenomic binning, comparative biology and taxonomic classification.</title>
        <authorList>
            <person name="Goeker M."/>
        </authorList>
    </citation>
    <scope>NUCLEOTIDE SEQUENCE [LARGE SCALE GENOMIC DNA]</scope>
    <source>
        <strain evidence="1 2">DSM 5900</strain>
    </source>
</reference>
<dbReference type="EMBL" id="RJKX01000013">
    <property type="protein sequence ID" value="ROP99953.1"/>
    <property type="molecule type" value="Genomic_DNA"/>
</dbReference>
<accession>A0A3N1LXN6</accession>
<evidence type="ECO:0000313" key="1">
    <source>
        <dbReference type="EMBL" id="ROP99953.1"/>
    </source>
</evidence>
<dbReference type="InterPro" id="IPR029063">
    <property type="entry name" value="SAM-dependent_MTases_sf"/>
</dbReference>
<organism evidence="1 2">
    <name type="scientific">Stella humosa</name>
    <dbReference type="NCBI Taxonomy" id="94"/>
    <lineage>
        <taxon>Bacteria</taxon>
        <taxon>Pseudomonadati</taxon>
        <taxon>Pseudomonadota</taxon>
        <taxon>Alphaproteobacteria</taxon>
        <taxon>Rhodospirillales</taxon>
        <taxon>Stellaceae</taxon>
        <taxon>Stella</taxon>
    </lineage>
</organism>
<proteinExistence type="predicted"/>
<dbReference type="Gene3D" id="3.40.50.150">
    <property type="entry name" value="Vaccinia Virus protein VP39"/>
    <property type="match status" value="1"/>
</dbReference>
<dbReference type="CDD" id="cd02440">
    <property type="entry name" value="AdoMet_MTases"/>
    <property type="match status" value="1"/>
</dbReference>